<dbReference type="Proteomes" id="UP000601223">
    <property type="component" value="Unassembled WGS sequence"/>
</dbReference>
<name>A0A8J3NIN3_9ACTN</name>
<evidence type="ECO:0000256" key="1">
    <source>
        <dbReference type="SAM" id="MobiDB-lite"/>
    </source>
</evidence>
<accession>A0A8J3NIN3</accession>
<feature type="region of interest" description="Disordered" evidence="1">
    <location>
        <begin position="1"/>
        <end position="21"/>
    </location>
</feature>
<evidence type="ECO:0000313" key="3">
    <source>
        <dbReference type="Proteomes" id="UP000601223"/>
    </source>
</evidence>
<dbReference type="EMBL" id="BONF01000021">
    <property type="protein sequence ID" value="GIF82600.1"/>
    <property type="molecule type" value="Genomic_DNA"/>
</dbReference>
<dbReference type="AlphaFoldDB" id="A0A8J3NIN3"/>
<protein>
    <submittedName>
        <fullName evidence="2">Uncharacterized protein</fullName>
    </submittedName>
</protein>
<feature type="region of interest" description="Disordered" evidence="1">
    <location>
        <begin position="49"/>
        <end position="103"/>
    </location>
</feature>
<comment type="caution">
    <text evidence="2">The sequence shown here is derived from an EMBL/GenBank/DDBJ whole genome shotgun (WGS) entry which is preliminary data.</text>
</comment>
<reference evidence="2 3" key="1">
    <citation type="submission" date="2021-01" db="EMBL/GenBank/DDBJ databases">
        <title>Whole genome shotgun sequence of Catellatospora bangladeshensis NBRC 107357.</title>
        <authorList>
            <person name="Komaki H."/>
            <person name="Tamura T."/>
        </authorList>
    </citation>
    <scope>NUCLEOTIDE SEQUENCE [LARGE SCALE GENOMIC DNA]</scope>
    <source>
        <strain evidence="2 3">NBRC 107357</strain>
    </source>
</reference>
<keyword evidence="3" id="KW-1185">Reference proteome</keyword>
<gene>
    <name evidence="2" type="ORF">Cba03nite_39490</name>
</gene>
<organism evidence="2 3">
    <name type="scientific">Catellatospora bangladeshensis</name>
    <dbReference type="NCBI Taxonomy" id="310355"/>
    <lineage>
        <taxon>Bacteria</taxon>
        <taxon>Bacillati</taxon>
        <taxon>Actinomycetota</taxon>
        <taxon>Actinomycetes</taxon>
        <taxon>Micromonosporales</taxon>
        <taxon>Micromonosporaceae</taxon>
        <taxon>Catellatospora</taxon>
    </lineage>
</organism>
<sequence>MAGGRVHRQGMPQRAAGVPDIEGARAELVERGIEVSEGYFGALRIRSFGGSAATPTPEPAVSPKLRARVGRSTGPAQRPGRRLRTSCSTQPLPSGSVKVANEP</sequence>
<proteinExistence type="predicted"/>
<evidence type="ECO:0000313" key="2">
    <source>
        <dbReference type="EMBL" id="GIF82600.1"/>
    </source>
</evidence>